<dbReference type="Proteomes" id="UP000316759">
    <property type="component" value="Unassembled WGS sequence"/>
</dbReference>
<keyword evidence="2" id="KW-1185">Reference proteome</keyword>
<comment type="caution">
    <text evidence="1">The sequence shown here is derived from an EMBL/GenBank/DDBJ whole genome shotgun (WGS) entry which is preliminary data.</text>
</comment>
<evidence type="ECO:0000313" key="2">
    <source>
        <dbReference type="Proteomes" id="UP000316759"/>
    </source>
</evidence>
<reference evidence="1 2" key="1">
    <citation type="submission" date="2019-04" db="EMBL/GenBank/DDBJ databases">
        <title>Annotation for the trematode Fasciola gigantica.</title>
        <authorList>
            <person name="Choi Y.-J."/>
        </authorList>
    </citation>
    <scope>NUCLEOTIDE SEQUENCE [LARGE SCALE GENOMIC DNA]</scope>
    <source>
        <strain evidence="1">Uganda_cow_1</strain>
    </source>
</reference>
<evidence type="ECO:0000313" key="1">
    <source>
        <dbReference type="EMBL" id="TPP61884.1"/>
    </source>
</evidence>
<protein>
    <submittedName>
        <fullName evidence="1">Uncharacterized protein</fullName>
    </submittedName>
</protein>
<name>A0A504YKS7_FASGI</name>
<dbReference type="STRING" id="46835.A0A504YKS7"/>
<accession>A0A504YKS7</accession>
<dbReference type="AlphaFoldDB" id="A0A504YKS7"/>
<dbReference type="EMBL" id="SUNJ01007576">
    <property type="protein sequence ID" value="TPP61884.1"/>
    <property type="molecule type" value="Genomic_DNA"/>
</dbReference>
<gene>
    <name evidence="1" type="ORF">FGIG_11082</name>
</gene>
<organism evidence="1 2">
    <name type="scientific">Fasciola gigantica</name>
    <name type="common">Giant liver fluke</name>
    <dbReference type="NCBI Taxonomy" id="46835"/>
    <lineage>
        <taxon>Eukaryota</taxon>
        <taxon>Metazoa</taxon>
        <taxon>Spiralia</taxon>
        <taxon>Lophotrochozoa</taxon>
        <taxon>Platyhelminthes</taxon>
        <taxon>Trematoda</taxon>
        <taxon>Digenea</taxon>
        <taxon>Plagiorchiida</taxon>
        <taxon>Echinostomata</taxon>
        <taxon>Echinostomatoidea</taxon>
        <taxon>Fasciolidae</taxon>
        <taxon>Fasciola</taxon>
    </lineage>
</organism>
<proteinExistence type="predicted"/>
<sequence>MTRRDVGGCEEQFERSPGITGRPCFHPNQFVNLEAEPPKDMLLFSASGDAEKHRARAVVNRTKAFLIRVISSKPVKRYFLWYESGSIQIVARGRAYYPLKWTSSEAYATKSVLVVITKSDTKAH</sequence>